<keyword evidence="1" id="KW-0614">Plasmid</keyword>
<evidence type="ECO:0008006" key="3">
    <source>
        <dbReference type="Google" id="ProtNLM"/>
    </source>
</evidence>
<geneLocation type="plasmid" evidence="2">
    <name>pts485</name>
</geneLocation>
<dbReference type="RefSeq" id="WP_100923158.1">
    <property type="nucleotide sequence ID" value="NZ_CP020372.1"/>
</dbReference>
<dbReference type="AlphaFoldDB" id="A0A2K8UJ37"/>
<proteinExistence type="predicted"/>
<dbReference type="KEGG" id="tsy:THSYN_31995"/>
<keyword evidence="2" id="KW-1185">Reference proteome</keyword>
<dbReference type="EMBL" id="CP020372">
    <property type="protein sequence ID" value="AUB85537.1"/>
    <property type="molecule type" value="Genomic_DNA"/>
</dbReference>
<evidence type="ECO:0000313" key="1">
    <source>
        <dbReference type="EMBL" id="AUB85537.1"/>
    </source>
</evidence>
<sequence length="188" mass="21128">MGQERRLLLQLEAAVRADDKQQLRRLSEGLGSAVFDNGAFTNELLNQLTRIIQSEAYAKMSDGLLLMRVFEYNLNLLTDSQRDKLGSAIVAYVPCARDAIAAFLAVEIIAEIWKDRRSIEAIILVKERARTEETFALVTHGFDWLAKRTSDTGVRVECLDQLDKLSRHPSSAVRVEALAALTRLRRVG</sequence>
<gene>
    <name evidence="1" type="ORF">THSYN_31995</name>
</gene>
<reference evidence="1 2" key="1">
    <citation type="submission" date="2017-03" db="EMBL/GenBank/DDBJ databases">
        <title>Complete genome sequence of Candidatus 'Thiodictyon syntrophicum' sp. nov. strain Cad16T, a photolithoautotroph purple sulfur bacterium isolated from an alpine meromictic lake.</title>
        <authorList>
            <person name="Luedin S.M."/>
            <person name="Pothier J.F."/>
            <person name="Danza F."/>
            <person name="Storelli N."/>
            <person name="Wittwer M."/>
            <person name="Tonolla M."/>
        </authorList>
    </citation>
    <scope>NUCLEOTIDE SEQUENCE [LARGE SCALE GENOMIC DNA]</scope>
    <source>
        <strain evidence="1 2">Cad16T</strain>
        <plasmid evidence="2">Plasmid pts485</plasmid>
    </source>
</reference>
<evidence type="ECO:0000313" key="2">
    <source>
        <dbReference type="Proteomes" id="UP000232638"/>
    </source>
</evidence>
<organism evidence="1 2">
    <name type="scientific">Candidatus Thiodictyon syntrophicum</name>
    <dbReference type="NCBI Taxonomy" id="1166950"/>
    <lineage>
        <taxon>Bacteria</taxon>
        <taxon>Pseudomonadati</taxon>
        <taxon>Pseudomonadota</taxon>
        <taxon>Gammaproteobacteria</taxon>
        <taxon>Chromatiales</taxon>
        <taxon>Chromatiaceae</taxon>
        <taxon>Thiodictyon</taxon>
    </lineage>
</organism>
<name>A0A2K8UJ37_9GAMM</name>
<dbReference type="Proteomes" id="UP000232638">
    <property type="component" value="Plasmid pTs485"/>
</dbReference>
<protein>
    <recommendedName>
        <fullName evidence="3">PBS lyase</fullName>
    </recommendedName>
</protein>
<accession>A0A2K8UJ37</accession>